<feature type="transmembrane region" description="Helical" evidence="5">
    <location>
        <begin position="342"/>
        <end position="363"/>
    </location>
</feature>
<keyword evidence="3 5" id="KW-1133">Transmembrane helix</keyword>
<dbReference type="RefSeq" id="WP_124894730.1">
    <property type="nucleotide sequence ID" value="NZ_CBDRDJ010000003.1"/>
</dbReference>
<dbReference type="PROSITE" id="PS50850">
    <property type="entry name" value="MFS"/>
    <property type="match status" value="1"/>
</dbReference>
<dbReference type="InterPro" id="IPR020846">
    <property type="entry name" value="MFS_dom"/>
</dbReference>
<dbReference type="Proteomes" id="UP000478836">
    <property type="component" value="Unassembled WGS sequence"/>
</dbReference>
<evidence type="ECO:0000256" key="2">
    <source>
        <dbReference type="ARBA" id="ARBA00022692"/>
    </source>
</evidence>
<feature type="transmembrane region" description="Helical" evidence="5">
    <location>
        <begin position="86"/>
        <end position="104"/>
    </location>
</feature>
<feature type="transmembrane region" description="Helical" evidence="5">
    <location>
        <begin position="175"/>
        <end position="194"/>
    </location>
</feature>
<dbReference type="Pfam" id="PF07690">
    <property type="entry name" value="MFS_1"/>
    <property type="match status" value="1"/>
</dbReference>
<feature type="transmembrane region" description="Helical" evidence="5">
    <location>
        <begin position="140"/>
        <end position="163"/>
    </location>
</feature>
<evidence type="ECO:0000313" key="7">
    <source>
        <dbReference type="EMBL" id="KAB1862568.1"/>
    </source>
</evidence>
<reference evidence="8" key="1">
    <citation type="submission" date="2019-09" db="EMBL/GenBank/DDBJ databases">
        <title>Whole genome sequencing of Microbacterium maritypicum.</title>
        <authorList>
            <person name="Lenchi N."/>
        </authorList>
    </citation>
    <scope>NUCLEOTIDE SEQUENCE [LARGE SCALE GENOMIC DNA]</scope>
    <source>
        <strain evidence="8">G1</strain>
    </source>
</reference>
<evidence type="ECO:0000256" key="3">
    <source>
        <dbReference type="ARBA" id="ARBA00022989"/>
    </source>
</evidence>
<comment type="caution">
    <text evidence="7">The sequence shown here is derived from an EMBL/GenBank/DDBJ whole genome shotgun (WGS) entry which is preliminary data.</text>
</comment>
<feature type="transmembrane region" description="Helical" evidence="5">
    <location>
        <begin position="405"/>
        <end position="424"/>
    </location>
</feature>
<feature type="domain" description="Major facilitator superfamily (MFS) profile" evidence="6">
    <location>
        <begin position="18"/>
        <end position="429"/>
    </location>
</feature>
<evidence type="ECO:0000313" key="8">
    <source>
        <dbReference type="Proteomes" id="UP000478836"/>
    </source>
</evidence>
<accession>A0ABQ6V339</accession>
<dbReference type="PANTHER" id="PTHR23523">
    <property type="match status" value="1"/>
</dbReference>
<keyword evidence="8" id="KW-1185">Reference proteome</keyword>
<dbReference type="InterPro" id="IPR052524">
    <property type="entry name" value="MFS_Cyanate_Porter"/>
</dbReference>
<dbReference type="SUPFAM" id="SSF103473">
    <property type="entry name" value="MFS general substrate transporter"/>
    <property type="match status" value="1"/>
</dbReference>
<dbReference type="InterPro" id="IPR011701">
    <property type="entry name" value="MFS"/>
</dbReference>
<organism evidence="7 8">
    <name type="scientific">Microbacterium algeriense</name>
    <dbReference type="NCBI Taxonomy" id="2615184"/>
    <lineage>
        <taxon>Bacteria</taxon>
        <taxon>Bacillati</taxon>
        <taxon>Actinomycetota</taxon>
        <taxon>Actinomycetes</taxon>
        <taxon>Micrococcales</taxon>
        <taxon>Microbacteriaceae</taxon>
        <taxon>Microbacterium</taxon>
    </lineage>
</organism>
<name>A0ABQ6V339_9MICO</name>
<keyword evidence="2 5" id="KW-0812">Transmembrane</keyword>
<sequence>MSGSPNSSMGRPLWQGRALALIGIVLVAFSLRSAVASLSPVLDHVAADFPVSPVVVGLIGAAPPVCFALFGLLTPLFERRFGLERMAVSAIVLMAAGMLLRGLAPDSWTLLAATAVVFAGVGSGNVLLPPLVKKYFPDRLGVMMTAYSTTLAASTFLPPLVAVPVADSLGWRVSLGMWGVVAALALVPWVTLLIRSRSADDRPMPTELLVPDPTDGVDDVRDAVAASTGPITTQSASPQVFRRLWRLPLAWALALVFGTSSTMAYVSFAWLPTMLVDIGGVTPATAGFLLSLFALIGLPCSMLVPILVVRFQATRPLFFVAVGAGLVGLLGLLFAPTVALPLWVSIFGLTAIMFPLSLVLLSIRARTPESAVALSGFVQSFGYAIAAVFPLLVGMLHETTGGWQVPLLVVGAVLVVSIPAGIVAGRRRTVEDEWERRHGRW</sequence>
<protein>
    <submittedName>
        <fullName evidence="7">MFS transporter</fullName>
    </submittedName>
</protein>
<feature type="transmembrane region" description="Helical" evidence="5">
    <location>
        <begin position="316"/>
        <end position="336"/>
    </location>
</feature>
<feature type="transmembrane region" description="Helical" evidence="5">
    <location>
        <begin position="288"/>
        <end position="309"/>
    </location>
</feature>
<feature type="transmembrane region" description="Helical" evidence="5">
    <location>
        <begin position="110"/>
        <end position="128"/>
    </location>
</feature>
<feature type="transmembrane region" description="Helical" evidence="5">
    <location>
        <begin position="370"/>
        <end position="393"/>
    </location>
</feature>
<proteinExistence type="predicted"/>
<dbReference type="GeneID" id="77478027"/>
<evidence type="ECO:0000256" key="4">
    <source>
        <dbReference type="ARBA" id="ARBA00023136"/>
    </source>
</evidence>
<dbReference type="EMBL" id="WAAO01000003">
    <property type="protein sequence ID" value="KAB1862568.1"/>
    <property type="molecule type" value="Genomic_DNA"/>
</dbReference>
<dbReference type="Gene3D" id="1.20.1250.20">
    <property type="entry name" value="MFS general substrate transporter like domains"/>
    <property type="match status" value="1"/>
</dbReference>
<gene>
    <name evidence="7" type="ORF">F6A08_16280</name>
</gene>
<dbReference type="InterPro" id="IPR036259">
    <property type="entry name" value="MFS_trans_sf"/>
</dbReference>
<evidence type="ECO:0000256" key="1">
    <source>
        <dbReference type="ARBA" id="ARBA00004651"/>
    </source>
</evidence>
<keyword evidence="4 5" id="KW-0472">Membrane</keyword>
<dbReference type="PANTHER" id="PTHR23523:SF2">
    <property type="entry name" value="2-NITROIMIDAZOLE TRANSPORTER"/>
    <property type="match status" value="1"/>
</dbReference>
<feature type="transmembrane region" description="Helical" evidence="5">
    <location>
        <begin position="54"/>
        <end position="74"/>
    </location>
</feature>
<feature type="transmembrane region" description="Helical" evidence="5">
    <location>
        <begin position="249"/>
        <end position="268"/>
    </location>
</feature>
<evidence type="ECO:0000259" key="6">
    <source>
        <dbReference type="PROSITE" id="PS50850"/>
    </source>
</evidence>
<evidence type="ECO:0000256" key="5">
    <source>
        <dbReference type="SAM" id="Phobius"/>
    </source>
</evidence>
<comment type="subcellular location">
    <subcellularLocation>
        <location evidence="1">Cell membrane</location>
        <topology evidence="1">Multi-pass membrane protein</topology>
    </subcellularLocation>
</comment>